<dbReference type="AlphaFoldDB" id="A0A2S0UHM3"/>
<feature type="transmembrane region" description="Helical" evidence="1">
    <location>
        <begin position="105"/>
        <end position="126"/>
    </location>
</feature>
<dbReference type="OrthoDB" id="7028951at2"/>
<accession>A0A2S0UHM3</accession>
<feature type="domain" description="HTH LytTR-type" evidence="2">
    <location>
        <begin position="191"/>
        <end position="283"/>
    </location>
</feature>
<keyword evidence="1" id="KW-0812">Transmembrane</keyword>
<reference evidence="3 4" key="1">
    <citation type="submission" date="2018-04" db="EMBL/GenBank/DDBJ databases">
        <title>Genome sequencing of Gemmobacter.</title>
        <authorList>
            <person name="Yi H."/>
            <person name="Baek M.-G."/>
        </authorList>
    </citation>
    <scope>NUCLEOTIDE SEQUENCE [LARGE SCALE GENOMIC DNA]</scope>
    <source>
        <strain evidence="3 4">HYN0069</strain>
    </source>
</reference>
<gene>
    <name evidence="3" type="ORF">HYN69_01335</name>
</gene>
<evidence type="ECO:0000259" key="2">
    <source>
        <dbReference type="PROSITE" id="PS50930"/>
    </source>
</evidence>
<feature type="transmembrane region" description="Helical" evidence="1">
    <location>
        <begin position="132"/>
        <end position="160"/>
    </location>
</feature>
<evidence type="ECO:0000313" key="4">
    <source>
        <dbReference type="Proteomes" id="UP000244496"/>
    </source>
</evidence>
<dbReference type="Proteomes" id="UP000244496">
    <property type="component" value="Chromosome"/>
</dbReference>
<keyword evidence="4" id="KW-1185">Reference proteome</keyword>
<dbReference type="SMART" id="SM00850">
    <property type="entry name" value="LytTR"/>
    <property type="match status" value="1"/>
</dbReference>
<sequence>MRRASKNPTGEGLHLRLVNGETLRMRRFESARAMLHRYLIALYVLMWMGLTLLDPSGQSTTTPLGIRLTQYGAGVLVVALGLIGFYTLADAIFGGKGRAVVISHWYVVLTVSALGLAASEATVFYLTGVERISAKIFAVLTVFYFVVIEIALQLVIWLLLPRILQELRKDPAISEPAAQSHARLQAGGHDIPPETILHIEAQGNYVGIVTDTHSYDVPGPFSALLVQLPQGLGLRVHRSHWVARRAVLAHRRKGRELVLDLTFGGEAKVALPRQAEVIDWLVKTAPKAAPDRPIPASDAMKA</sequence>
<name>A0A2S0UHM3_9RHOB</name>
<feature type="transmembrane region" description="Helical" evidence="1">
    <location>
        <begin position="34"/>
        <end position="53"/>
    </location>
</feature>
<evidence type="ECO:0000313" key="3">
    <source>
        <dbReference type="EMBL" id="AWB47327.1"/>
    </source>
</evidence>
<dbReference type="KEGG" id="geh:HYN69_01335"/>
<protein>
    <recommendedName>
        <fullName evidence="2">HTH LytTR-type domain-containing protein</fullName>
    </recommendedName>
</protein>
<dbReference type="RefSeq" id="WP_108434156.1">
    <property type="nucleotide sequence ID" value="NZ_CP028918.1"/>
</dbReference>
<dbReference type="InterPro" id="IPR007492">
    <property type="entry name" value="LytTR_DNA-bd_dom"/>
</dbReference>
<organism evidence="3 4">
    <name type="scientific">Paragemmobacter aquarius</name>
    <dbReference type="NCBI Taxonomy" id="2169400"/>
    <lineage>
        <taxon>Bacteria</taxon>
        <taxon>Pseudomonadati</taxon>
        <taxon>Pseudomonadota</taxon>
        <taxon>Alphaproteobacteria</taxon>
        <taxon>Rhodobacterales</taxon>
        <taxon>Paracoccaceae</taxon>
        <taxon>Paragemmobacter</taxon>
    </lineage>
</organism>
<dbReference type="EMBL" id="CP028918">
    <property type="protein sequence ID" value="AWB47327.1"/>
    <property type="molecule type" value="Genomic_DNA"/>
</dbReference>
<keyword evidence="1" id="KW-0472">Membrane</keyword>
<evidence type="ECO:0000256" key="1">
    <source>
        <dbReference type="SAM" id="Phobius"/>
    </source>
</evidence>
<dbReference type="GO" id="GO:0003677">
    <property type="term" value="F:DNA binding"/>
    <property type="evidence" value="ECO:0007669"/>
    <property type="project" value="InterPro"/>
</dbReference>
<keyword evidence="1" id="KW-1133">Transmembrane helix</keyword>
<dbReference type="Pfam" id="PF04397">
    <property type="entry name" value="LytTR"/>
    <property type="match status" value="1"/>
</dbReference>
<proteinExistence type="predicted"/>
<feature type="transmembrane region" description="Helical" evidence="1">
    <location>
        <begin position="73"/>
        <end position="93"/>
    </location>
</feature>
<dbReference type="PROSITE" id="PS50930">
    <property type="entry name" value="HTH_LYTTR"/>
    <property type="match status" value="1"/>
</dbReference>
<dbReference type="Gene3D" id="2.40.50.1020">
    <property type="entry name" value="LytTr DNA-binding domain"/>
    <property type="match status" value="1"/>
</dbReference>